<accession>A0A6A3GXS8</accession>
<gene>
    <name evidence="1" type="ORF">PF011_g29647</name>
</gene>
<dbReference type="AlphaFoldDB" id="A0A6A3GXS8"/>
<dbReference type="EMBL" id="QXFW01005541">
    <property type="protein sequence ID" value="KAE8961713.1"/>
    <property type="molecule type" value="Genomic_DNA"/>
</dbReference>
<proteinExistence type="predicted"/>
<dbReference type="Proteomes" id="UP000460718">
    <property type="component" value="Unassembled WGS sequence"/>
</dbReference>
<evidence type="ECO:0000313" key="2">
    <source>
        <dbReference type="Proteomes" id="UP000460718"/>
    </source>
</evidence>
<protein>
    <submittedName>
        <fullName evidence="1">Uncharacterized protein</fullName>
    </submittedName>
</protein>
<comment type="caution">
    <text evidence="1">The sequence shown here is derived from an EMBL/GenBank/DDBJ whole genome shotgun (WGS) entry which is preliminary data.</text>
</comment>
<evidence type="ECO:0000313" key="1">
    <source>
        <dbReference type="EMBL" id="KAE8961713.1"/>
    </source>
</evidence>
<sequence length="130" mass="14352">MVQAALLLYPADITGFDLDGPRYAEVTSRHTVTLRQVPRAELRSGQPGMLLFRPVYGIVNGVFHHGQVISYNGRAYAVRMASGTHEVPYQSTVEVAPVLAMLLAEWSTGNQSHIQTPSWDRVTPVVSKTF</sequence>
<name>A0A6A3GXS8_9STRA</name>
<reference evidence="1 2" key="1">
    <citation type="submission" date="2018-09" db="EMBL/GenBank/DDBJ databases">
        <title>Genomic investigation of the strawberry pathogen Phytophthora fragariae indicates pathogenicity is determined by transcriptional variation in three key races.</title>
        <authorList>
            <person name="Adams T.M."/>
            <person name="Armitage A.D."/>
            <person name="Sobczyk M.K."/>
            <person name="Bates H.J."/>
            <person name="Dunwell J.M."/>
            <person name="Nellist C.F."/>
            <person name="Harrison R.J."/>
        </authorList>
    </citation>
    <scope>NUCLEOTIDE SEQUENCE [LARGE SCALE GENOMIC DNA]</scope>
    <source>
        <strain evidence="1 2">SCRP245</strain>
    </source>
</reference>
<organism evidence="1 2">
    <name type="scientific">Phytophthora fragariae</name>
    <dbReference type="NCBI Taxonomy" id="53985"/>
    <lineage>
        <taxon>Eukaryota</taxon>
        <taxon>Sar</taxon>
        <taxon>Stramenopiles</taxon>
        <taxon>Oomycota</taxon>
        <taxon>Peronosporomycetes</taxon>
        <taxon>Peronosporales</taxon>
        <taxon>Peronosporaceae</taxon>
        <taxon>Phytophthora</taxon>
    </lineage>
</organism>